<comment type="caution">
    <text evidence="3">The sequence shown here is derived from an EMBL/GenBank/DDBJ whole genome shotgun (WGS) entry which is preliminary data.</text>
</comment>
<accession>A0ABP0DLA1</accession>
<proteinExistence type="predicted"/>
<keyword evidence="4" id="KW-1185">Reference proteome</keyword>
<protein>
    <submittedName>
        <fullName evidence="3">Uncharacterized protein</fullName>
    </submittedName>
</protein>
<evidence type="ECO:0000313" key="4">
    <source>
        <dbReference type="Proteomes" id="UP001642501"/>
    </source>
</evidence>
<feature type="region of interest" description="Disordered" evidence="1">
    <location>
        <begin position="630"/>
        <end position="689"/>
    </location>
</feature>
<evidence type="ECO:0000256" key="1">
    <source>
        <dbReference type="SAM" id="MobiDB-lite"/>
    </source>
</evidence>
<dbReference type="Proteomes" id="UP001642501">
    <property type="component" value="Unassembled WGS sequence"/>
</dbReference>
<keyword evidence="2" id="KW-1133">Transmembrane helix</keyword>
<keyword evidence="2" id="KW-0812">Transmembrane</keyword>
<feature type="transmembrane region" description="Helical" evidence="2">
    <location>
        <begin position="44"/>
        <end position="68"/>
    </location>
</feature>
<name>A0ABP0DLA1_9PEZI</name>
<reference evidence="3 4" key="1">
    <citation type="submission" date="2024-01" db="EMBL/GenBank/DDBJ databases">
        <authorList>
            <person name="Allen C."/>
            <person name="Tagirdzhanova G."/>
        </authorList>
    </citation>
    <scope>NUCLEOTIDE SEQUENCE [LARGE SCALE GENOMIC DNA]</scope>
    <source>
        <strain evidence="3 4">CBS 573.63</strain>
    </source>
</reference>
<gene>
    <name evidence="3" type="ORF">SEPCBS57363_002913</name>
</gene>
<evidence type="ECO:0000313" key="3">
    <source>
        <dbReference type="EMBL" id="CAK7268077.1"/>
    </source>
</evidence>
<keyword evidence="2" id="KW-0472">Membrane</keyword>
<dbReference type="EMBL" id="CAWUOM010000042">
    <property type="protein sequence ID" value="CAK7268077.1"/>
    <property type="molecule type" value="Genomic_DNA"/>
</dbReference>
<feature type="transmembrane region" description="Helical" evidence="2">
    <location>
        <begin position="108"/>
        <end position="135"/>
    </location>
</feature>
<sequence>MVYSSAPQLASTYRLWRRFDMPISGGQRHAIAVPQYVANQLSSAYTIMVTSMIVNVWCICFALGFFYIMRHNTELGSLSSNLWNKRASMSDSLMSLVQRQSSHWKRWWVYPAIGIILSCWVAETVLSIIIPPYIFIDTAAPVNVNAIVVPPNSGTSDSATAKLFSLDVPAALRAVGGSLVAASDVTERVTITQRDIGTTPDFEPIQEIDYSYTVTGFDLGLQHQATLQLNVQGSCRTEYGWLLSSDNSSGYTNDTYAIMGDAQKYGNISLSLYDGPSPVAFFYTGDDGLGLGNTTYAAFVSSVDRVSFTAGTDALYYTGSQQQQDAFLGGADYIVQPGRPVLSCWESNVWSFGNKNSSVIGLNNTALPGLNMPLALQLIFARYLGVPRIQTVGTQLGLGALQSSTTALGTIFDAGSSSAFSDLQRLILAAFIASCNTLTDTTLASTYFGSKTDAGNLIYGDDNQPLPGADEFVVWSSDVSTISIKAAIIIPAVAFVSWLLVFIVLKYTPLASVNTLDILELQKNIYEKYPDADLTMYDEATWQVQMRIPLVGERRLPWANWGAGANKPLQSDPEAVYRAPAQPTYTASSDKTAVAAPASTTAAPADGTKEAIGTVVAVPGPLAAEYYSPPAQPVYSSEVPRQPDYRPSRDSTATESMLVRQEEEVAAAVAAQEESTRSTSSLREKMHTE</sequence>
<feature type="compositionally biased region" description="Low complexity" evidence="1">
    <location>
        <begin position="666"/>
        <end position="681"/>
    </location>
</feature>
<feature type="transmembrane region" description="Helical" evidence="2">
    <location>
        <begin position="486"/>
        <end position="505"/>
    </location>
</feature>
<evidence type="ECO:0000256" key="2">
    <source>
        <dbReference type="SAM" id="Phobius"/>
    </source>
</evidence>
<organism evidence="3 4">
    <name type="scientific">Sporothrix epigloea</name>
    <dbReference type="NCBI Taxonomy" id="1892477"/>
    <lineage>
        <taxon>Eukaryota</taxon>
        <taxon>Fungi</taxon>
        <taxon>Dikarya</taxon>
        <taxon>Ascomycota</taxon>
        <taxon>Pezizomycotina</taxon>
        <taxon>Sordariomycetes</taxon>
        <taxon>Sordariomycetidae</taxon>
        <taxon>Ophiostomatales</taxon>
        <taxon>Ophiostomataceae</taxon>
        <taxon>Sporothrix</taxon>
    </lineage>
</organism>